<evidence type="ECO:0000256" key="8">
    <source>
        <dbReference type="SAM" id="Phobius"/>
    </source>
</evidence>
<sequence length="462" mass="49205">MSVIAFLLCIAVTTFTAIYLYRKLNPQGVLMFAGLIMLTFALVLNIQPLTPDKPTGSIVFDLVKVVEETFIGNLSRAGLMIMTIGGYVAFMNHIQATNALVHISMKPLGFFRRYPYLAATVTIPIGQLLFITTPSAAGLGLLLVASVYPVLVGLGVSRLTALSVIAAATLFDQGPGSANTALAAELIGQTNVAYFITHQLPLVLPTTLVVMTLFYFNNRYFDKKEAARQSTETSGNPETPQSSTRPDIPLIFALLPVLPLALLILFSPYVGLFQPPITLNTTTAMMFSLFISLVFVGCHTRNIRKTFDAFSSFWKGMGNVFASVVTLIVASEIFSKGLISLGFIDSLVDYSTHIGLSGIAIAAVFALIIFCAAMLMGSGNAAFFSFGPLLPGIAGQLGMPAYSLVLPLQLSASMGRAASPIAGIIVAIAGVAGVSPIELAKRNTLPLVGSILFLIAYHFITL</sequence>
<protein>
    <submittedName>
        <fullName evidence="9">C4-dicarboxylate transporter, DcuC family</fullName>
    </submittedName>
</protein>
<keyword evidence="10" id="KW-1185">Reference proteome</keyword>
<dbReference type="GO" id="GO:0015556">
    <property type="term" value="F:C4-dicarboxylate transmembrane transporter activity"/>
    <property type="evidence" value="ECO:0007669"/>
    <property type="project" value="InterPro"/>
</dbReference>
<dbReference type="AlphaFoldDB" id="A0A1M6E6G8"/>
<dbReference type="NCBIfam" id="NF037994">
    <property type="entry name" value="DcuC_1"/>
    <property type="match status" value="1"/>
</dbReference>
<evidence type="ECO:0000256" key="4">
    <source>
        <dbReference type="ARBA" id="ARBA00022475"/>
    </source>
</evidence>
<comment type="similarity">
    <text evidence="2">Belongs to the DcuC/DcuD transporter (TC 2.A.61) family.</text>
</comment>
<evidence type="ECO:0000313" key="9">
    <source>
        <dbReference type="EMBL" id="SHI81072.1"/>
    </source>
</evidence>
<dbReference type="PANTHER" id="PTHR42002">
    <property type="entry name" value="ANAEROBIC C4-DICARBOXYLATE TRANSPORTER DCUC-RELATED"/>
    <property type="match status" value="1"/>
</dbReference>
<comment type="subcellular location">
    <subcellularLocation>
        <location evidence="1">Cell membrane</location>
        <topology evidence="1">Multi-pass membrane protein</topology>
    </subcellularLocation>
</comment>
<feature type="transmembrane region" description="Helical" evidence="8">
    <location>
        <begin position="417"/>
        <end position="437"/>
    </location>
</feature>
<feature type="transmembrane region" description="Helical" evidence="8">
    <location>
        <begin position="116"/>
        <end position="143"/>
    </location>
</feature>
<keyword evidence="7 8" id="KW-0472">Membrane</keyword>
<evidence type="ECO:0000256" key="3">
    <source>
        <dbReference type="ARBA" id="ARBA00022448"/>
    </source>
</evidence>
<dbReference type="PANTHER" id="PTHR42002:SF2">
    <property type="entry name" value="ANAEROBIC C4-DICARBOXYLATE TRANSPORTER DCUC-RELATED"/>
    <property type="match status" value="1"/>
</dbReference>
<evidence type="ECO:0000256" key="7">
    <source>
        <dbReference type="ARBA" id="ARBA00023136"/>
    </source>
</evidence>
<feature type="transmembrane region" description="Helical" evidence="8">
    <location>
        <begin position="26"/>
        <end position="44"/>
    </location>
</feature>
<dbReference type="RefSeq" id="WP_073313296.1">
    <property type="nucleotide sequence ID" value="NZ_FQZN01000008.1"/>
</dbReference>
<feature type="transmembrane region" description="Helical" evidence="8">
    <location>
        <begin position="382"/>
        <end position="405"/>
    </location>
</feature>
<reference evidence="10" key="1">
    <citation type="submission" date="2016-11" db="EMBL/GenBank/DDBJ databases">
        <authorList>
            <person name="Varghese N."/>
            <person name="Submissions S."/>
        </authorList>
    </citation>
    <scope>NUCLEOTIDE SEQUENCE [LARGE SCALE GENOMIC DNA]</scope>
    <source>
        <strain evidence="10">DSM 26884</strain>
    </source>
</reference>
<dbReference type="InterPro" id="IPR018385">
    <property type="entry name" value="C4_dicarb_anaerob_car-like"/>
</dbReference>
<evidence type="ECO:0000256" key="2">
    <source>
        <dbReference type="ARBA" id="ARBA00005275"/>
    </source>
</evidence>
<feature type="transmembrane region" description="Helical" evidence="8">
    <location>
        <begin position="250"/>
        <end position="271"/>
    </location>
</feature>
<feature type="transmembrane region" description="Helical" evidence="8">
    <location>
        <begin position="191"/>
        <end position="216"/>
    </location>
</feature>
<dbReference type="GeneID" id="92711826"/>
<feature type="transmembrane region" description="Helical" evidence="8">
    <location>
        <begin position="444"/>
        <end position="460"/>
    </location>
</feature>
<name>A0A1M6E6G8_9BACE</name>
<feature type="transmembrane region" description="Helical" evidence="8">
    <location>
        <begin position="319"/>
        <end position="344"/>
    </location>
</feature>
<keyword evidence="3" id="KW-0813">Transport</keyword>
<evidence type="ECO:0000256" key="6">
    <source>
        <dbReference type="ARBA" id="ARBA00022989"/>
    </source>
</evidence>
<feature type="transmembrane region" description="Helical" evidence="8">
    <location>
        <begin position="277"/>
        <end position="298"/>
    </location>
</feature>
<feature type="transmembrane region" description="Helical" evidence="8">
    <location>
        <begin position="350"/>
        <end position="375"/>
    </location>
</feature>
<feature type="transmembrane region" description="Helical" evidence="8">
    <location>
        <begin position="77"/>
        <end position="96"/>
    </location>
</feature>
<dbReference type="InterPro" id="IPR004669">
    <property type="entry name" value="C4_dicarb_anaerob_car"/>
</dbReference>
<evidence type="ECO:0000256" key="5">
    <source>
        <dbReference type="ARBA" id="ARBA00022692"/>
    </source>
</evidence>
<evidence type="ECO:0000313" key="10">
    <source>
        <dbReference type="Proteomes" id="UP000184192"/>
    </source>
</evidence>
<keyword evidence="6 8" id="KW-1133">Transmembrane helix</keyword>
<proteinExistence type="inferred from homology"/>
<dbReference type="GO" id="GO:0005886">
    <property type="term" value="C:plasma membrane"/>
    <property type="evidence" value="ECO:0007669"/>
    <property type="project" value="UniProtKB-SubCell"/>
</dbReference>
<dbReference type="Pfam" id="PF03606">
    <property type="entry name" value="DcuC"/>
    <property type="match status" value="1"/>
</dbReference>
<dbReference type="eggNOG" id="COG3069">
    <property type="taxonomic scope" value="Bacteria"/>
</dbReference>
<accession>A0A1M6E6G8</accession>
<gene>
    <name evidence="9" type="ORF">SAMN05444350_108135</name>
</gene>
<keyword evidence="5 8" id="KW-0812">Transmembrane</keyword>
<dbReference type="NCBIfam" id="TIGR00771">
    <property type="entry name" value="DcuC"/>
    <property type="match status" value="1"/>
</dbReference>
<dbReference type="EMBL" id="FQZN01000008">
    <property type="protein sequence ID" value="SHI81072.1"/>
    <property type="molecule type" value="Genomic_DNA"/>
</dbReference>
<organism evidence="9 10">
    <name type="scientific">Bacteroides stercorirosoris</name>
    <dbReference type="NCBI Taxonomy" id="871324"/>
    <lineage>
        <taxon>Bacteria</taxon>
        <taxon>Pseudomonadati</taxon>
        <taxon>Bacteroidota</taxon>
        <taxon>Bacteroidia</taxon>
        <taxon>Bacteroidales</taxon>
        <taxon>Bacteroidaceae</taxon>
        <taxon>Bacteroides</taxon>
    </lineage>
</organism>
<dbReference type="Proteomes" id="UP000184192">
    <property type="component" value="Unassembled WGS sequence"/>
</dbReference>
<keyword evidence="4" id="KW-1003">Cell membrane</keyword>
<evidence type="ECO:0000256" key="1">
    <source>
        <dbReference type="ARBA" id="ARBA00004651"/>
    </source>
</evidence>